<protein>
    <submittedName>
        <fullName evidence="2">Uncharacterized protein</fullName>
    </submittedName>
</protein>
<dbReference type="STRING" id="1249627.D779_2378"/>
<feature type="region of interest" description="Disordered" evidence="1">
    <location>
        <begin position="1"/>
        <end position="103"/>
    </location>
</feature>
<evidence type="ECO:0000256" key="1">
    <source>
        <dbReference type="SAM" id="MobiDB-lite"/>
    </source>
</evidence>
<proteinExistence type="predicted"/>
<feature type="compositionally biased region" description="Basic and acidic residues" evidence="1">
    <location>
        <begin position="85"/>
        <end position="103"/>
    </location>
</feature>
<organism evidence="2 3">
    <name type="scientific">Imhoffiella purpurea</name>
    <dbReference type="NCBI Taxonomy" id="1249627"/>
    <lineage>
        <taxon>Bacteria</taxon>
        <taxon>Pseudomonadati</taxon>
        <taxon>Pseudomonadota</taxon>
        <taxon>Gammaproteobacteria</taxon>
        <taxon>Chromatiales</taxon>
        <taxon>Chromatiaceae</taxon>
        <taxon>Imhoffiella</taxon>
    </lineage>
</organism>
<evidence type="ECO:0000313" key="2">
    <source>
        <dbReference type="EMBL" id="EXJ14586.1"/>
    </source>
</evidence>
<keyword evidence="3" id="KW-1185">Reference proteome</keyword>
<sequence length="103" mass="10831">MGFCRRGHGISRRGSPACRSSRWASGLGMRLKSPRPSDSVRTASPGVAASVGSAVRTGPSASGYQTVLERGRLGRPWPSLLRPSSGRDHAANGAGDPERKITF</sequence>
<dbReference type="EMBL" id="AONC01000039">
    <property type="protein sequence ID" value="EXJ14586.1"/>
    <property type="molecule type" value="Genomic_DNA"/>
</dbReference>
<reference evidence="2 3" key="1">
    <citation type="submission" date="2012-11" db="EMBL/GenBank/DDBJ databases">
        <title>Genome assembly of Thiorhodococcus sp. AK35.</title>
        <authorList>
            <person name="Nupur N."/>
            <person name="Khatri I."/>
            <person name="Subramanian S."/>
            <person name="Pinnaka A."/>
        </authorList>
    </citation>
    <scope>NUCLEOTIDE SEQUENCE [LARGE SCALE GENOMIC DNA]</scope>
    <source>
        <strain evidence="2 3">AK35</strain>
    </source>
</reference>
<dbReference type="Proteomes" id="UP000019460">
    <property type="component" value="Unassembled WGS sequence"/>
</dbReference>
<comment type="caution">
    <text evidence="2">The sequence shown here is derived from an EMBL/GenBank/DDBJ whole genome shotgun (WGS) entry which is preliminary data.</text>
</comment>
<evidence type="ECO:0000313" key="3">
    <source>
        <dbReference type="Proteomes" id="UP000019460"/>
    </source>
</evidence>
<gene>
    <name evidence="2" type="ORF">D779_2378</name>
</gene>
<feature type="compositionally biased region" description="Basic residues" evidence="1">
    <location>
        <begin position="1"/>
        <end position="11"/>
    </location>
</feature>
<feature type="compositionally biased region" description="Low complexity" evidence="1">
    <location>
        <begin position="43"/>
        <end position="55"/>
    </location>
</feature>
<accession>W9VC75</accession>
<dbReference type="AlphaFoldDB" id="W9VC75"/>
<name>W9VC75_9GAMM</name>